<evidence type="ECO:0000259" key="5">
    <source>
        <dbReference type="Pfam" id="PF00288"/>
    </source>
</evidence>
<evidence type="ECO:0000256" key="1">
    <source>
        <dbReference type="ARBA" id="ARBA00022679"/>
    </source>
</evidence>
<dbReference type="Pfam" id="PF08544">
    <property type="entry name" value="GHMP_kinases_C"/>
    <property type="match status" value="1"/>
</dbReference>
<dbReference type="RefSeq" id="WP_072935316.1">
    <property type="nucleotide sequence ID" value="NZ_FQUG01000004.1"/>
</dbReference>
<dbReference type="PIRSF" id="PIRSF033887">
    <property type="entry name" value="PduX"/>
    <property type="match status" value="1"/>
</dbReference>
<dbReference type="InterPro" id="IPR013750">
    <property type="entry name" value="GHMP_kinase_C_dom"/>
</dbReference>
<evidence type="ECO:0000256" key="3">
    <source>
        <dbReference type="ARBA" id="ARBA00022777"/>
    </source>
</evidence>
<organism evidence="7 8">
    <name type="scientific">Schwartzia succinivorans DSM 10502</name>
    <dbReference type="NCBI Taxonomy" id="1123243"/>
    <lineage>
        <taxon>Bacteria</taxon>
        <taxon>Bacillati</taxon>
        <taxon>Bacillota</taxon>
        <taxon>Negativicutes</taxon>
        <taxon>Selenomonadales</taxon>
        <taxon>Selenomonadaceae</taxon>
        <taxon>Schwartzia</taxon>
    </lineage>
</organism>
<dbReference type="GO" id="GO:0016301">
    <property type="term" value="F:kinase activity"/>
    <property type="evidence" value="ECO:0007669"/>
    <property type="project" value="UniProtKB-KW"/>
</dbReference>
<protein>
    <submittedName>
        <fullName evidence="7">L-threonine kinase</fullName>
    </submittedName>
</protein>
<evidence type="ECO:0000256" key="4">
    <source>
        <dbReference type="ARBA" id="ARBA00022840"/>
    </source>
</evidence>
<keyword evidence="3 7" id="KW-0418">Kinase</keyword>
<dbReference type="EMBL" id="FQUG01000004">
    <property type="protein sequence ID" value="SHE81410.1"/>
    <property type="molecule type" value="Genomic_DNA"/>
</dbReference>
<keyword evidence="2" id="KW-0547">Nucleotide-binding</keyword>
<dbReference type="InterPro" id="IPR006204">
    <property type="entry name" value="GHMP_kinase_N_dom"/>
</dbReference>
<feature type="domain" description="GHMP kinase N-terminal" evidence="5">
    <location>
        <begin position="53"/>
        <end position="119"/>
    </location>
</feature>
<dbReference type="PANTHER" id="PTHR43527:SF1">
    <property type="entry name" value="L-THREONINE KINASE"/>
    <property type="match status" value="1"/>
</dbReference>
<dbReference type="OrthoDB" id="4548147at2"/>
<proteinExistence type="predicted"/>
<dbReference type="AlphaFoldDB" id="A0A1M4WJT0"/>
<dbReference type="Gene3D" id="3.30.230.10">
    <property type="match status" value="1"/>
</dbReference>
<evidence type="ECO:0000313" key="8">
    <source>
        <dbReference type="Proteomes" id="UP000184404"/>
    </source>
</evidence>
<dbReference type="InterPro" id="IPR014721">
    <property type="entry name" value="Ribsml_uS5_D2-typ_fold_subgr"/>
</dbReference>
<gene>
    <name evidence="7" type="ORF">SAMN02745190_01252</name>
</gene>
<dbReference type="GO" id="GO:0005524">
    <property type="term" value="F:ATP binding"/>
    <property type="evidence" value="ECO:0007669"/>
    <property type="project" value="UniProtKB-KW"/>
</dbReference>
<dbReference type="PANTHER" id="PTHR43527">
    <property type="entry name" value="4-DIPHOSPHOCYTIDYL-2-C-METHYL-D-ERYTHRITOL KINASE, CHLOROPLASTIC"/>
    <property type="match status" value="1"/>
</dbReference>
<keyword evidence="1" id="KW-0808">Transferase</keyword>
<reference evidence="7 8" key="1">
    <citation type="submission" date="2016-11" db="EMBL/GenBank/DDBJ databases">
        <authorList>
            <person name="Jaros S."/>
            <person name="Januszkiewicz K."/>
            <person name="Wedrychowicz H."/>
        </authorList>
    </citation>
    <scope>NUCLEOTIDE SEQUENCE [LARGE SCALE GENOMIC DNA]</scope>
    <source>
        <strain evidence="7 8">DSM 10502</strain>
    </source>
</reference>
<name>A0A1M4WJT0_9FIRM</name>
<dbReference type="SUPFAM" id="SSF54211">
    <property type="entry name" value="Ribosomal protein S5 domain 2-like"/>
    <property type="match status" value="1"/>
</dbReference>
<evidence type="ECO:0000259" key="6">
    <source>
        <dbReference type="Pfam" id="PF08544"/>
    </source>
</evidence>
<keyword evidence="4" id="KW-0067">ATP-binding</keyword>
<evidence type="ECO:0000313" key="7">
    <source>
        <dbReference type="EMBL" id="SHE81410.1"/>
    </source>
</evidence>
<feature type="domain" description="GHMP kinase C-terminal" evidence="6">
    <location>
        <begin position="194"/>
        <end position="253"/>
    </location>
</feature>
<sequence>MKLTVKVPGSCGELVQGTREGVPFLVTCPVNLYTTVTVTDENMAHRGLGAKAEKALERTLHYLGETSFPYGITLSSELPIGKGMASSSADIAAVCYAVAAVFGHEITAPEVSRIAAGIEPTDGIFFDGVVRLNHMTGECYESLGVLPRIQIAIFDTGGAVDTLDFHQRKDLGELSEKNERQTDAALALLSEPRTAASIAAAATKSAVANQSILHKAKLKEIIEEARALGALGINVAHSGTILGVLFSPDRKKLFVEKQAAVLQQKFPHLTFLQSAELISGGADIEKG</sequence>
<keyword evidence="8" id="KW-1185">Reference proteome</keyword>
<dbReference type="InterPro" id="IPR020568">
    <property type="entry name" value="Ribosomal_Su5_D2-typ_SF"/>
</dbReference>
<dbReference type="STRING" id="1123243.SAMN02745190_01252"/>
<dbReference type="Pfam" id="PF00288">
    <property type="entry name" value="GHMP_kinases_N"/>
    <property type="match status" value="1"/>
</dbReference>
<evidence type="ECO:0000256" key="2">
    <source>
        <dbReference type="ARBA" id="ARBA00022741"/>
    </source>
</evidence>
<dbReference type="InterPro" id="IPR012363">
    <property type="entry name" value="PduX"/>
</dbReference>
<dbReference type="Proteomes" id="UP000184404">
    <property type="component" value="Unassembled WGS sequence"/>
</dbReference>
<accession>A0A1M4WJT0</accession>